<reference evidence="15" key="1">
    <citation type="submission" date="2021-10" db="EMBL/GenBank/DDBJ databases">
        <title>Anaerobic single-cell dispensing facilitates the cultivation of human gut bacteria.</title>
        <authorList>
            <person name="Afrizal A."/>
        </authorList>
    </citation>
    <scope>NUCLEOTIDE SEQUENCE</scope>
    <source>
        <strain evidence="15">CLA-AA-H272</strain>
    </source>
</reference>
<evidence type="ECO:0000256" key="9">
    <source>
        <dbReference type="ARBA" id="ARBA00022898"/>
    </source>
</evidence>
<evidence type="ECO:0000256" key="7">
    <source>
        <dbReference type="ARBA" id="ARBA00022248"/>
    </source>
</evidence>
<dbReference type="InterPro" id="IPR044561">
    <property type="entry name" value="ACT_ThrD-II-like"/>
</dbReference>
<dbReference type="FunFam" id="3.40.50.1100:FF:000007">
    <property type="entry name" value="L-threonine dehydratase catabolic TdcB"/>
    <property type="match status" value="1"/>
</dbReference>
<evidence type="ECO:0000256" key="10">
    <source>
        <dbReference type="ARBA" id="ARBA00023239"/>
    </source>
</evidence>
<evidence type="ECO:0000256" key="6">
    <source>
        <dbReference type="ARBA" id="ARBA00012096"/>
    </source>
</evidence>
<keyword evidence="16" id="KW-1185">Reference proteome</keyword>
<dbReference type="CDD" id="cd04886">
    <property type="entry name" value="ACT_ThrD-II-like"/>
    <property type="match status" value="1"/>
</dbReference>
<evidence type="ECO:0000256" key="4">
    <source>
        <dbReference type="ARBA" id="ARBA00010869"/>
    </source>
</evidence>
<keyword evidence="10 13" id="KW-0456">Lyase</keyword>
<dbReference type="Gene3D" id="3.40.50.1100">
    <property type="match status" value="2"/>
</dbReference>
<comment type="subunit">
    <text evidence="5 13">In the native structure, TdcB is in a dimeric form, whereas in the TdcB-AMP complex, it exists in a tetrameric form (dimer of dimers).</text>
</comment>
<dbReference type="PANTHER" id="PTHR48078">
    <property type="entry name" value="THREONINE DEHYDRATASE, MITOCHONDRIAL-RELATED"/>
    <property type="match status" value="1"/>
</dbReference>
<organism evidence="15 16">
    <name type="scientific">Brotocaccenecus cirricatena</name>
    <dbReference type="NCBI Taxonomy" id="3064195"/>
    <lineage>
        <taxon>Bacteria</taxon>
        <taxon>Bacillati</taxon>
        <taxon>Bacillota</taxon>
        <taxon>Clostridia</taxon>
        <taxon>Eubacteriales</taxon>
        <taxon>Oscillospiraceae</taxon>
        <taxon>Brotocaccenecus</taxon>
    </lineage>
</organism>
<name>A0AAE3A991_9FIRM</name>
<dbReference type="InterPro" id="IPR000634">
    <property type="entry name" value="Ser/Thr_deHydtase_PyrdxlP-BS"/>
</dbReference>
<comment type="pathway">
    <text evidence="3 13">Amino-acid degradation; L-threonine degradation via propanoate pathway; propanoate from L-threonine: step 1/4.</text>
</comment>
<dbReference type="GO" id="GO:0003941">
    <property type="term" value="F:L-serine ammonia-lyase activity"/>
    <property type="evidence" value="ECO:0007669"/>
    <property type="project" value="TreeGrafter"/>
</dbReference>
<evidence type="ECO:0000256" key="2">
    <source>
        <dbReference type="ARBA" id="ARBA00001933"/>
    </source>
</evidence>
<dbReference type="Pfam" id="PF00291">
    <property type="entry name" value="PALP"/>
    <property type="match status" value="1"/>
</dbReference>
<comment type="cofactor">
    <cofactor evidence="2 13">
        <name>pyridoxal 5'-phosphate</name>
        <dbReference type="ChEBI" id="CHEBI:597326"/>
    </cofactor>
</comment>
<dbReference type="GO" id="GO:0006567">
    <property type="term" value="P:L-threonine catabolic process"/>
    <property type="evidence" value="ECO:0007669"/>
    <property type="project" value="InterPro"/>
</dbReference>
<dbReference type="InterPro" id="IPR050147">
    <property type="entry name" value="Ser/Thr_Dehydratase"/>
</dbReference>
<evidence type="ECO:0000313" key="16">
    <source>
        <dbReference type="Proteomes" id="UP001199319"/>
    </source>
</evidence>
<keyword evidence="8" id="KW-0021">Allosteric enzyme</keyword>
<protein>
    <recommendedName>
        <fullName evidence="7 13">L-threonine dehydratase catabolic TdcB</fullName>
        <ecNumber evidence="6 13">4.3.1.19</ecNumber>
    </recommendedName>
    <alternativeName>
        <fullName evidence="12 13">Threonine deaminase</fullName>
    </alternativeName>
</protein>
<comment type="similarity">
    <text evidence="4 13">Belongs to the serine/threonine dehydratase family.</text>
</comment>
<evidence type="ECO:0000256" key="12">
    <source>
        <dbReference type="ARBA" id="ARBA00031427"/>
    </source>
</evidence>
<evidence type="ECO:0000259" key="14">
    <source>
        <dbReference type="Pfam" id="PF00291"/>
    </source>
</evidence>
<dbReference type="RefSeq" id="WP_302927732.1">
    <property type="nucleotide sequence ID" value="NZ_JAJEPW010000003.1"/>
</dbReference>
<dbReference type="FunFam" id="3.40.50.1100:FF:000005">
    <property type="entry name" value="Threonine dehydratase catabolic"/>
    <property type="match status" value="1"/>
</dbReference>
<evidence type="ECO:0000256" key="11">
    <source>
        <dbReference type="ARBA" id="ARBA00025527"/>
    </source>
</evidence>
<evidence type="ECO:0000256" key="8">
    <source>
        <dbReference type="ARBA" id="ARBA00022533"/>
    </source>
</evidence>
<dbReference type="GO" id="GO:0004794">
    <property type="term" value="F:threonine deaminase activity"/>
    <property type="evidence" value="ECO:0007669"/>
    <property type="project" value="UniProtKB-EC"/>
</dbReference>
<feature type="domain" description="Tryptophan synthase beta chain-like PALP" evidence="14">
    <location>
        <begin position="15"/>
        <end position="301"/>
    </location>
</feature>
<evidence type="ECO:0000256" key="13">
    <source>
        <dbReference type="RuleBase" id="RU363083"/>
    </source>
</evidence>
<dbReference type="PROSITE" id="PS00165">
    <property type="entry name" value="DEHYDRATASE_SER_THR"/>
    <property type="match status" value="1"/>
</dbReference>
<dbReference type="GO" id="GO:0000166">
    <property type="term" value="F:nucleotide binding"/>
    <property type="evidence" value="ECO:0007669"/>
    <property type="project" value="UniProtKB-KW"/>
</dbReference>
<dbReference type="InterPro" id="IPR036052">
    <property type="entry name" value="TrpB-like_PALP_sf"/>
</dbReference>
<dbReference type="GO" id="GO:0030170">
    <property type="term" value="F:pyridoxal phosphate binding"/>
    <property type="evidence" value="ECO:0007669"/>
    <property type="project" value="InterPro"/>
</dbReference>
<accession>A0AAE3A991</accession>
<sequence length="399" mass="42500">MISMEMLQDARRVLSPVINQTPVLHAPGLVPDCDFYLKADCLQKTGAFKLRGAYYKIATLSDEEKRRGVIACSAGNHAQGVGFASRDMKIPATICIPAGAPISKIQATRSYGANVVLVDGVYDDAYAEAVRLRDEQGLTFIHPFDDYRVMAGQGTIGLEILEQLPDVDVILVPIGGGGLISGLAYAVKHLKPSCQVIGVQAAGAASMVDSLEAGHILTLPSVHTIADGIQVKTPGDLTFEMCRQYVDKVVAVSENEIAGAILSVLEKQKLVAEGAGAVGIAAAMYGKVDLRGKTVCALLSGGNVDVTMLERIITRGLAKAGRTANFATVLPDQPKTLATLLNIMSDMGVNVLEVNHERGNLKAPVGSCVVHLLVETRDALHVQQIYETLRAQGYPIMER</sequence>
<evidence type="ECO:0000256" key="3">
    <source>
        <dbReference type="ARBA" id="ARBA00004958"/>
    </source>
</evidence>
<dbReference type="PANTHER" id="PTHR48078:SF6">
    <property type="entry name" value="L-THREONINE DEHYDRATASE CATABOLIC TDCB"/>
    <property type="match status" value="1"/>
</dbReference>
<gene>
    <name evidence="15" type="primary">ilvA</name>
    <name evidence="15" type="ORF">LKD37_02130</name>
</gene>
<evidence type="ECO:0000256" key="5">
    <source>
        <dbReference type="ARBA" id="ARBA00011447"/>
    </source>
</evidence>
<dbReference type="InterPro" id="IPR001926">
    <property type="entry name" value="TrpB-like_PALP"/>
</dbReference>
<dbReference type="InterPro" id="IPR005789">
    <property type="entry name" value="Thr_deHydtase_catblc"/>
</dbReference>
<comment type="caution">
    <text evidence="15">The sequence shown here is derived from an EMBL/GenBank/DDBJ whole genome shotgun (WGS) entry which is preliminary data.</text>
</comment>
<keyword evidence="9 13" id="KW-0663">Pyridoxal phosphate</keyword>
<evidence type="ECO:0000313" key="15">
    <source>
        <dbReference type="EMBL" id="MCC2128326.1"/>
    </source>
</evidence>
<dbReference type="NCBIfam" id="TIGR01127">
    <property type="entry name" value="ilvA_1Cterm"/>
    <property type="match status" value="1"/>
</dbReference>
<dbReference type="EMBL" id="JAJEPW010000003">
    <property type="protein sequence ID" value="MCC2128326.1"/>
    <property type="molecule type" value="Genomic_DNA"/>
</dbReference>
<dbReference type="EC" id="4.3.1.19" evidence="6 13"/>
<dbReference type="GO" id="GO:0006565">
    <property type="term" value="P:L-serine catabolic process"/>
    <property type="evidence" value="ECO:0007669"/>
    <property type="project" value="TreeGrafter"/>
</dbReference>
<keyword evidence="13" id="KW-0547">Nucleotide-binding</keyword>
<dbReference type="AlphaFoldDB" id="A0AAE3A991"/>
<dbReference type="GO" id="GO:0009097">
    <property type="term" value="P:isoleucine biosynthetic process"/>
    <property type="evidence" value="ECO:0007669"/>
    <property type="project" value="TreeGrafter"/>
</dbReference>
<dbReference type="SUPFAM" id="SSF53686">
    <property type="entry name" value="Tryptophan synthase beta subunit-like PLP-dependent enzymes"/>
    <property type="match status" value="1"/>
</dbReference>
<evidence type="ECO:0000256" key="1">
    <source>
        <dbReference type="ARBA" id="ARBA00001274"/>
    </source>
</evidence>
<comment type="catalytic activity">
    <reaction evidence="1 13">
        <text>L-threonine = 2-oxobutanoate + NH4(+)</text>
        <dbReference type="Rhea" id="RHEA:22108"/>
        <dbReference type="ChEBI" id="CHEBI:16763"/>
        <dbReference type="ChEBI" id="CHEBI:28938"/>
        <dbReference type="ChEBI" id="CHEBI:57926"/>
        <dbReference type="EC" id="4.3.1.19"/>
    </reaction>
</comment>
<dbReference type="CDD" id="cd01562">
    <property type="entry name" value="Thr-dehyd"/>
    <property type="match status" value="1"/>
</dbReference>
<dbReference type="Proteomes" id="UP001199319">
    <property type="component" value="Unassembled WGS sequence"/>
</dbReference>
<proteinExistence type="inferred from homology"/>
<comment type="function">
    <text evidence="11 13">Catalyzes the anaerobic formation of alpha-ketobutyrate and ammonia from threonine in a two-step reaction. The first step involved a dehydration of threonine and a production of enamine intermediates (aminocrotonate), which tautomerizes to its imine form (iminobutyrate). Both intermediates are unstable and short-lived. The second step is the nonenzymatic hydrolysis of the enamine/imine intermediates to form 2-ketobutyrate and free ammonia. In the low water environment of the cell, the second step is accelerated by RidA.</text>
</comment>